<dbReference type="PANTHER" id="PTHR45943">
    <property type="entry name" value="E3 UBIQUITIN-PROTEIN LIGASE MYCBP2"/>
    <property type="match status" value="1"/>
</dbReference>
<evidence type="ECO:0000313" key="2">
    <source>
        <dbReference type="EMBL" id="KAJ8378390.1"/>
    </source>
</evidence>
<dbReference type="EMBL" id="JAINUG010000321">
    <property type="protein sequence ID" value="KAJ8378390.1"/>
    <property type="molecule type" value="Genomic_DNA"/>
</dbReference>
<proteinExistence type="predicted"/>
<gene>
    <name evidence="2" type="ORF">AAFF_G00242780</name>
</gene>
<feature type="signal peptide" evidence="1">
    <location>
        <begin position="1"/>
        <end position="19"/>
    </location>
</feature>
<dbReference type="PANTHER" id="PTHR45943:SF1">
    <property type="entry name" value="E3 UBIQUITIN-PROTEIN LIGASE MYCBP2"/>
    <property type="match status" value="1"/>
</dbReference>
<dbReference type="GO" id="GO:0007411">
    <property type="term" value="P:axon guidance"/>
    <property type="evidence" value="ECO:0007669"/>
    <property type="project" value="TreeGrafter"/>
</dbReference>
<accession>A0AAD7REF4</accession>
<feature type="chain" id="PRO_5042193442" evidence="1">
    <location>
        <begin position="20"/>
        <end position="353"/>
    </location>
</feature>
<reference evidence="2" key="1">
    <citation type="journal article" date="2023" name="Science">
        <title>Genome structures resolve the early diversification of teleost fishes.</title>
        <authorList>
            <person name="Parey E."/>
            <person name="Louis A."/>
            <person name="Montfort J."/>
            <person name="Bouchez O."/>
            <person name="Roques C."/>
            <person name="Iampietro C."/>
            <person name="Lluch J."/>
            <person name="Castinel A."/>
            <person name="Donnadieu C."/>
            <person name="Desvignes T."/>
            <person name="Floi Bucao C."/>
            <person name="Jouanno E."/>
            <person name="Wen M."/>
            <person name="Mejri S."/>
            <person name="Dirks R."/>
            <person name="Jansen H."/>
            <person name="Henkel C."/>
            <person name="Chen W.J."/>
            <person name="Zahm M."/>
            <person name="Cabau C."/>
            <person name="Klopp C."/>
            <person name="Thompson A.W."/>
            <person name="Robinson-Rechavi M."/>
            <person name="Braasch I."/>
            <person name="Lecointre G."/>
            <person name="Bobe J."/>
            <person name="Postlethwait J.H."/>
            <person name="Berthelot C."/>
            <person name="Roest Crollius H."/>
            <person name="Guiguen Y."/>
        </authorList>
    </citation>
    <scope>NUCLEOTIDE SEQUENCE</scope>
    <source>
        <strain evidence="2">NC1722</strain>
    </source>
</reference>
<dbReference type="GO" id="GO:0005886">
    <property type="term" value="C:plasma membrane"/>
    <property type="evidence" value="ECO:0007669"/>
    <property type="project" value="TreeGrafter"/>
</dbReference>
<dbReference type="GO" id="GO:0005634">
    <property type="term" value="C:nucleus"/>
    <property type="evidence" value="ECO:0007669"/>
    <property type="project" value="TreeGrafter"/>
</dbReference>
<organism evidence="2 3">
    <name type="scientific">Aldrovandia affinis</name>
    <dbReference type="NCBI Taxonomy" id="143900"/>
    <lineage>
        <taxon>Eukaryota</taxon>
        <taxon>Metazoa</taxon>
        <taxon>Chordata</taxon>
        <taxon>Craniata</taxon>
        <taxon>Vertebrata</taxon>
        <taxon>Euteleostomi</taxon>
        <taxon>Actinopterygii</taxon>
        <taxon>Neopterygii</taxon>
        <taxon>Teleostei</taxon>
        <taxon>Notacanthiformes</taxon>
        <taxon>Halosauridae</taxon>
        <taxon>Aldrovandia</taxon>
    </lineage>
</organism>
<dbReference type="GO" id="GO:0061630">
    <property type="term" value="F:ubiquitin protein ligase activity"/>
    <property type="evidence" value="ECO:0007669"/>
    <property type="project" value="TreeGrafter"/>
</dbReference>
<keyword evidence="3" id="KW-1185">Reference proteome</keyword>
<dbReference type="Proteomes" id="UP001221898">
    <property type="component" value="Unassembled WGS sequence"/>
</dbReference>
<dbReference type="AlphaFoldDB" id="A0AAD7REF4"/>
<dbReference type="GO" id="GO:0008582">
    <property type="term" value="P:regulation of synaptic assembly at neuromuscular junction"/>
    <property type="evidence" value="ECO:0007669"/>
    <property type="project" value="TreeGrafter"/>
</dbReference>
<evidence type="ECO:0000256" key="1">
    <source>
        <dbReference type="SAM" id="SignalP"/>
    </source>
</evidence>
<keyword evidence="1" id="KW-0732">Signal</keyword>
<sequence>MMFDEPVLLQLGWWYMAWARVSLPSNDGNTAKGKQQSSEPVHILKRSFSHTVSVECLETLLSILHSSWTTLVLGVEELRGLKGFQYTATLLDLEQLCFVGTCCLRLLRVYICEIFPNSANSKAVVDESSKLAECVGKTRSLLKKILLEVMDNCLAKLDNDPQGYLSQPLTLLEAVLRECHNTFTACFHSFYPTPTLQWACLCDLLNCLDQDIQEANFRKSSSRLLAAVMSALCNSSAKLTCILPIAYDGEVLLHSLVKQVRTENDSALAHRFPLLVAHMEKLSHTEENLIGMTTNFREVLEKMLVIVVLPVRKSLRKEVELFSPHLVSNTCGLLASIVSELTASALGSERFTY</sequence>
<protein>
    <submittedName>
        <fullName evidence="2">Uncharacterized protein</fullName>
    </submittedName>
</protein>
<comment type="caution">
    <text evidence="2">The sequence shown here is derived from an EMBL/GenBank/DDBJ whole genome shotgun (WGS) entry which is preliminary data.</text>
</comment>
<evidence type="ECO:0000313" key="3">
    <source>
        <dbReference type="Proteomes" id="UP001221898"/>
    </source>
</evidence>
<name>A0AAD7REF4_9TELE</name>